<evidence type="ECO:0000313" key="2">
    <source>
        <dbReference type="Proteomes" id="UP000218689"/>
    </source>
</evidence>
<sequence>MITTSAAFLEAAKALNRTPQARVIVNGVTYTNKDLTSVTVQSGSIVEENFQIGSVVSDSVTVEFPKIITTLRQLDDVVIEMGFNDEYVSLGHFKIYPNVLVSKNDHSTKFEAYDILSFMADPYSSSLNYPASAYNIMAEIANKYGVAIANANLLNELDGISEFRLPKLTGKYTNREVLGFVAGLVSGYIKINRNGALEIRRLPISGSAWNESINNSSVFEIRPDEYFLKGLEIQGKKFSVHGLSAKVSNGSTQAVITAGGKKGNVLDVTNPWVTQNLLNGMFEKVKNIAFYPFELNWRGNPAIEAGDVLSVYDIEGTKHFVPNLTYELTFNGGLRGQSSASTEAGNDTIANPPSLINRLKNDVNDALTKSTDALNSANGKNTNYYGEDEPSITPLSREGDLWFKKDGDKTEMWQLKMLNSILTWELVISEQSQEEFEKKLQKELDDTKTELGVALAENNTAMSNALSQLESVQGDVSSAVTQANDAVSKAESALANIDDALLQAQNAYAKSVKSSIVTYQVGLSGTTVPSGTWITSIPSVPTSQYLWTRTVFTLQDGTTTTSYSVSKQGENGTPGANAPTITKVQDQIYLSTSNTTQSGGAWGTSVPTWSSGKYYWTRVVMTLSDNSTNMSTPVLADGLNQSLITAFQAKTMTDSLQTTVSQHATAIELSASNVTNLGSRVTTAESTLAIQAGQISSKANQTTVDTLTGRVTIAENTITQSTESFNLLLSKQNKAINDLGGASFVQTEWQQGSINTSNGQDATSTSYVRSGFLDVVADKKYLLQTFEGLSATGQYGQAYIFYYKADKTLNNYVNYNANSPIAIPTNVRYVRLRFQVTISPTEVNCYLLQSDITNGYVNLSNISNVVKLTATTDALRLSVSETHDSIGVPFKVKQWQLGSLNTSDGSEISATSSLRSDFINVTAGEKYISQLTDGSAFTMTYHFYSYGMPYVDYVPIAKQYVQILTAGTYLNSTIADYLLNKSVENLSITGTVTTNPYTSSGDYLVIYKIPLEGKEAPTKITWSGRKDTSDNTVWLFSGGAWIQLGNVTSSSILVHEWELTDFQKNGISGDSVYLAFFSIKNGNYTGIYNNDVTPFTLNPTDANSMYQINYTSSSSAITVPVNCVKMRVRASTSLTPDAFQGNIYLTSVRENYANKMTLYSALLMTKDLINLRVGKGDLINQINISPESILIAGNKVQITGQTTIADAVIASAKIASLDAAKITTGTLNAARIAAGTITATHLSVSTLSAISANVGTLTSGTINASGVNVINLNAANITTGTLAAARIAARSITADKIAANTITASEIKSGAITADMITAGTMSANRINGGTITGTSLNSSTGGKYIKITAGDCKIDFYGAFGNATINQNLNGWNDTLLNKGVLGTNGSFYVNNDLHVAGALWVNSIHPTSSDGAGITNIFSSMTISGKAGMFFGAANISNGIWIGGGGLYLIYNNSAYDVKTILQGGTWNV</sequence>
<accession>A0A224X9Y9</accession>
<dbReference type="Gene3D" id="1.20.5.340">
    <property type="match status" value="1"/>
</dbReference>
<proteinExistence type="predicted"/>
<keyword evidence="2" id="KW-1185">Reference proteome</keyword>
<evidence type="ECO:0008006" key="3">
    <source>
        <dbReference type="Google" id="ProtNLM"/>
    </source>
</evidence>
<dbReference type="RefSeq" id="WP_094783833.1">
    <property type="nucleotide sequence ID" value="NZ_BEDT01000001.1"/>
</dbReference>
<name>A0A224X9Y9_9LACT</name>
<reference evidence="2" key="1">
    <citation type="submission" date="2017-08" db="EMBL/GenBank/DDBJ databases">
        <title>Draft genome sequence of Lactococcus sp. strain Rs-Y01, isolated from the gut of the lower termite Reticulitermes speratus.</title>
        <authorList>
            <person name="Ohkuma M."/>
            <person name="Yuki M."/>
        </authorList>
    </citation>
    <scope>NUCLEOTIDE SEQUENCE [LARGE SCALE GENOMIC DNA]</scope>
    <source>
        <strain evidence="2">Rs-Y01</strain>
    </source>
</reference>
<protein>
    <recommendedName>
        <fullName evidence="3">Prophage tail endopeptidase domain-containing protein</fullName>
    </recommendedName>
</protein>
<gene>
    <name evidence="1" type="ORF">RsY01_341</name>
</gene>
<comment type="caution">
    <text evidence="1">The sequence shown here is derived from an EMBL/GenBank/DDBJ whole genome shotgun (WGS) entry which is preliminary data.</text>
</comment>
<dbReference type="Proteomes" id="UP000218689">
    <property type="component" value="Unassembled WGS sequence"/>
</dbReference>
<dbReference type="OrthoDB" id="2237640at2"/>
<evidence type="ECO:0000313" key="1">
    <source>
        <dbReference type="EMBL" id="GAX46762.1"/>
    </source>
</evidence>
<organism evidence="1 2">
    <name type="scientific">Pseudolactococcus reticulitermitis</name>
    <dbReference type="NCBI Taxonomy" id="2025039"/>
    <lineage>
        <taxon>Bacteria</taxon>
        <taxon>Bacillati</taxon>
        <taxon>Bacillota</taxon>
        <taxon>Bacilli</taxon>
        <taxon>Lactobacillales</taxon>
        <taxon>Streptococcaceae</taxon>
        <taxon>Pseudolactococcus</taxon>
    </lineage>
</organism>
<dbReference type="EMBL" id="BEDT01000001">
    <property type="protein sequence ID" value="GAX46762.1"/>
    <property type="molecule type" value="Genomic_DNA"/>
</dbReference>